<dbReference type="SUPFAM" id="SSF48295">
    <property type="entry name" value="TrpR-like"/>
    <property type="match status" value="1"/>
</dbReference>
<keyword evidence="2" id="KW-1185">Reference proteome</keyword>
<dbReference type="Gene3D" id="1.10.10.10">
    <property type="entry name" value="Winged helix-like DNA-binding domain superfamily/Winged helix DNA-binding domain"/>
    <property type="match status" value="1"/>
</dbReference>
<dbReference type="InterPro" id="IPR010921">
    <property type="entry name" value="Trp_repressor/repl_initiator"/>
</dbReference>
<dbReference type="GO" id="GO:0006313">
    <property type="term" value="P:DNA transposition"/>
    <property type="evidence" value="ECO:0007669"/>
    <property type="project" value="InterPro"/>
</dbReference>
<accession>A0A2Z6B129</accession>
<organism evidence="1 2">
    <name type="scientific">Desulfovibrio ferrophilus</name>
    <dbReference type="NCBI Taxonomy" id="241368"/>
    <lineage>
        <taxon>Bacteria</taxon>
        <taxon>Pseudomonadati</taxon>
        <taxon>Thermodesulfobacteriota</taxon>
        <taxon>Desulfovibrionia</taxon>
        <taxon>Desulfovibrionales</taxon>
        <taxon>Desulfovibrionaceae</taxon>
        <taxon>Desulfovibrio</taxon>
    </lineage>
</organism>
<evidence type="ECO:0000313" key="2">
    <source>
        <dbReference type="Proteomes" id="UP000269883"/>
    </source>
</evidence>
<dbReference type="Proteomes" id="UP000269883">
    <property type="component" value="Chromosome"/>
</dbReference>
<dbReference type="Pfam" id="PF01527">
    <property type="entry name" value="HTH_Tnp_1"/>
    <property type="match status" value="1"/>
</dbReference>
<evidence type="ECO:0000313" key="1">
    <source>
        <dbReference type="EMBL" id="BBD09212.1"/>
    </source>
</evidence>
<dbReference type="GO" id="GO:0004803">
    <property type="term" value="F:transposase activity"/>
    <property type="evidence" value="ECO:0007669"/>
    <property type="project" value="InterPro"/>
</dbReference>
<dbReference type="KEGG" id="dfl:DFE_2486"/>
<dbReference type="GO" id="GO:0043565">
    <property type="term" value="F:sequence-specific DNA binding"/>
    <property type="evidence" value="ECO:0007669"/>
    <property type="project" value="InterPro"/>
</dbReference>
<protein>
    <submittedName>
        <fullName evidence="1">Transposase</fullName>
    </submittedName>
</protein>
<dbReference type="RefSeq" id="WP_172961736.1">
    <property type="nucleotide sequence ID" value="NZ_AP017378.1"/>
</dbReference>
<proteinExistence type="predicted"/>
<sequence>MTRRRWDPNIKAEVVLQGIKGTPVSILCERYGICPSQYYKWQDKLTTGLPRLFEDGRKARTQADLRRENARLKRLVGELTLALAEHSTR</sequence>
<reference evidence="1 2" key="1">
    <citation type="journal article" date="2018" name="Sci. Adv.">
        <title>Multi-heme cytochromes provide a pathway for survival in energy-limited environments.</title>
        <authorList>
            <person name="Deng X."/>
            <person name="Dohmae N."/>
            <person name="Nealson K.H."/>
            <person name="Hashimoto K."/>
            <person name="Okamoto A."/>
        </authorList>
    </citation>
    <scope>NUCLEOTIDE SEQUENCE [LARGE SCALE GENOMIC DNA]</scope>
    <source>
        <strain evidence="1 2">IS5</strain>
    </source>
</reference>
<name>A0A2Z6B129_9BACT</name>
<dbReference type="AlphaFoldDB" id="A0A2Z6B129"/>
<dbReference type="InterPro" id="IPR036388">
    <property type="entry name" value="WH-like_DNA-bd_sf"/>
</dbReference>
<dbReference type="EMBL" id="AP017378">
    <property type="protein sequence ID" value="BBD09212.1"/>
    <property type="molecule type" value="Genomic_DNA"/>
</dbReference>
<dbReference type="InterPro" id="IPR002514">
    <property type="entry name" value="Transposase_8"/>
</dbReference>
<gene>
    <name evidence="1" type="ORF">DFE_2486</name>
</gene>